<evidence type="ECO:0000313" key="16">
    <source>
        <dbReference type="Proteomes" id="UP000034805"/>
    </source>
</evidence>
<dbReference type="GO" id="GO:0007218">
    <property type="term" value="P:neuropeptide signaling pathway"/>
    <property type="evidence" value="ECO:0007669"/>
    <property type="project" value="TreeGrafter"/>
</dbReference>
<feature type="transmembrane region" description="Helical" evidence="13">
    <location>
        <begin position="97"/>
        <end position="119"/>
    </location>
</feature>
<evidence type="ECO:0000256" key="3">
    <source>
        <dbReference type="ARBA" id="ARBA00022475"/>
    </source>
</evidence>
<feature type="domain" description="G-protein coupled receptors family 1 profile" evidence="14">
    <location>
        <begin position="39"/>
        <end position="301"/>
    </location>
</feature>
<dbReference type="Gene3D" id="1.20.1070.10">
    <property type="entry name" value="Rhodopsin 7-helix transmembrane proteins"/>
    <property type="match status" value="1"/>
</dbReference>
<dbReference type="PRINTS" id="PR00237">
    <property type="entry name" value="GPCRRHODOPSN"/>
</dbReference>
<evidence type="ECO:0000256" key="1">
    <source>
        <dbReference type="ARBA" id="ARBA00004651"/>
    </source>
</evidence>
<dbReference type="Pfam" id="PF00001">
    <property type="entry name" value="7tm_1"/>
    <property type="match status" value="1"/>
</dbReference>
<sequence>MNQTSNTSSVLPAQAHGGLWLTSLLGAVLLVMCILGVLGNIYTLVVTQSAAVHRSGSMYIYIVNLALADLLYLCTIPFVVGTYLARDWPFGETGCRVLLSLDLLTMHASVFVLSAMSLERYRAVSRPFVAHHPSIRRHRVVVLVLWGASFLLTLPMMVMIRLSEGRPGPSSGPKRICFPTWTPEAFKAYLSVLFCTSVLGPGMLIVSLYTALLRNYWVAQANLGSSSRPARRRGIMQKVVSMIFCIILTYWACFLPFWVWQLAKLFSPGMLRAISPAAHTYVNFFVTCLTYGNSCVNPLLYTLLTRNYKDYLLQKGQSSGSTRVDMGGMWGGESVELEGREEEEEGAG</sequence>
<comment type="function">
    <text evidence="10">High affinity receptor for urotensin-2 and urotensin-2B. The activity of this receptor is mediated by a G-protein that activate a phosphatidylinositol-calcium second messenger system.</text>
</comment>
<feature type="transmembrane region" description="Helical" evidence="13">
    <location>
        <begin position="239"/>
        <end position="260"/>
    </location>
</feature>
<dbReference type="GO" id="GO:0008217">
    <property type="term" value="P:regulation of blood pressure"/>
    <property type="evidence" value="ECO:0007669"/>
    <property type="project" value="InterPro"/>
</dbReference>
<comment type="subcellular location">
    <subcellularLocation>
        <location evidence="1">Cell membrane</location>
        <topology evidence="1">Multi-pass membrane protein</topology>
    </subcellularLocation>
</comment>
<dbReference type="GO" id="GO:0005886">
    <property type="term" value="C:plasma membrane"/>
    <property type="evidence" value="ECO:0007669"/>
    <property type="project" value="UniProtKB-SubCell"/>
</dbReference>
<evidence type="ECO:0000256" key="8">
    <source>
        <dbReference type="ARBA" id="ARBA00023170"/>
    </source>
</evidence>
<evidence type="ECO:0000256" key="9">
    <source>
        <dbReference type="ARBA" id="ARBA00023224"/>
    </source>
</evidence>
<dbReference type="PROSITE" id="PS00237">
    <property type="entry name" value="G_PROTEIN_RECEP_F1_1"/>
    <property type="match status" value="1"/>
</dbReference>
<keyword evidence="8 12" id="KW-0675">Receptor</keyword>
<dbReference type="EMBL" id="JARO02017847">
    <property type="protein sequence ID" value="KPP57042.1"/>
    <property type="molecule type" value="Genomic_DNA"/>
</dbReference>
<evidence type="ECO:0000256" key="6">
    <source>
        <dbReference type="ARBA" id="ARBA00023040"/>
    </source>
</evidence>
<evidence type="ECO:0000256" key="13">
    <source>
        <dbReference type="SAM" id="Phobius"/>
    </source>
</evidence>
<dbReference type="AlphaFoldDB" id="A0A0P7THV7"/>
<dbReference type="PRINTS" id="PR00647">
    <property type="entry name" value="UROTENSIN2R"/>
</dbReference>
<dbReference type="STRING" id="113540.ENSSFOP00015007193"/>
<protein>
    <recommendedName>
        <fullName evidence="2">Urotensin-2 receptor</fullName>
    </recommendedName>
    <alternativeName>
        <fullName evidence="11">Urotensin II receptor</fullName>
    </alternativeName>
</protein>
<keyword evidence="3" id="KW-1003">Cell membrane</keyword>
<reference evidence="15 16" key="1">
    <citation type="submission" date="2015-08" db="EMBL/GenBank/DDBJ databases">
        <title>The genome of the Asian arowana (Scleropages formosus).</title>
        <authorList>
            <person name="Tan M.H."/>
            <person name="Gan H.M."/>
            <person name="Croft L.J."/>
            <person name="Austin C.M."/>
        </authorList>
    </citation>
    <scope>NUCLEOTIDE SEQUENCE [LARGE SCALE GENOMIC DNA]</scope>
    <source>
        <strain evidence="15">Aro1</strain>
    </source>
</reference>
<evidence type="ECO:0000256" key="2">
    <source>
        <dbReference type="ARBA" id="ARBA00014302"/>
    </source>
</evidence>
<keyword evidence="9 12" id="KW-0807">Transducer</keyword>
<dbReference type="Proteomes" id="UP000034805">
    <property type="component" value="Unassembled WGS sequence"/>
</dbReference>
<dbReference type="PANTHER" id="PTHR24230:SF123">
    <property type="entry name" value="G-PROTEIN COUPLED RECEPTORS FAMILY 1 PROFILE DOMAIN-CONTAINING PROTEIN"/>
    <property type="match status" value="1"/>
</dbReference>
<comment type="caution">
    <text evidence="15">The sequence shown here is derived from an EMBL/GenBank/DDBJ whole genome shotgun (WGS) entry which is preliminary data.</text>
</comment>
<gene>
    <name evidence="15" type="ORF">Z043_125276</name>
</gene>
<dbReference type="PROSITE" id="PS50262">
    <property type="entry name" value="G_PROTEIN_RECEP_F1_2"/>
    <property type="match status" value="1"/>
</dbReference>
<accession>A0A0P7THV7</accession>
<dbReference type="InterPro" id="IPR017452">
    <property type="entry name" value="GPCR_Rhodpsn_7TM"/>
</dbReference>
<dbReference type="GO" id="GO:0001604">
    <property type="term" value="F:urotensin II receptor activity"/>
    <property type="evidence" value="ECO:0007669"/>
    <property type="project" value="InterPro"/>
</dbReference>
<dbReference type="GO" id="GO:0097746">
    <property type="term" value="P:blood vessel diameter maintenance"/>
    <property type="evidence" value="ECO:0007669"/>
    <property type="project" value="InterPro"/>
</dbReference>
<evidence type="ECO:0000256" key="11">
    <source>
        <dbReference type="ARBA" id="ARBA00032764"/>
    </source>
</evidence>
<feature type="transmembrane region" description="Helical" evidence="13">
    <location>
        <begin position="188"/>
        <end position="218"/>
    </location>
</feature>
<proteinExistence type="inferred from homology"/>
<organism evidence="15 16">
    <name type="scientific">Scleropages formosus</name>
    <name type="common">Asian bonytongue</name>
    <name type="synonym">Osteoglossum formosum</name>
    <dbReference type="NCBI Taxonomy" id="113540"/>
    <lineage>
        <taxon>Eukaryota</taxon>
        <taxon>Metazoa</taxon>
        <taxon>Chordata</taxon>
        <taxon>Craniata</taxon>
        <taxon>Vertebrata</taxon>
        <taxon>Euteleostomi</taxon>
        <taxon>Actinopterygii</taxon>
        <taxon>Neopterygii</taxon>
        <taxon>Teleostei</taxon>
        <taxon>Osteoglossocephala</taxon>
        <taxon>Osteoglossomorpha</taxon>
        <taxon>Osteoglossiformes</taxon>
        <taxon>Osteoglossidae</taxon>
        <taxon>Scleropages</taxon>
    </lineage>
</organism>
<dbReference type="InterPro" id="IPR000276">
    <property type="entry name" value="GPCR_Rhodpsn"/>
</dbReference>
<dbReference type="CDD" id="cd14999">
    <property type="entry name" value="7tmA_UII-R"/>
    <property type="match status" value="1"/>
</dbReference>
<evidence type="ECO:0000256" key="5">
    <source>
        <dbReference type="ARBA" id="ARBA00022989"/>
    </source>
</evidence>
<dbReference type="InterPro" id="IPR000670">
    <property type="entry name" value="Urot_II_rcpt"/>
</dbReference>
<evidence type="ECO:0000256" key="10">
    <source>
        <dbReference type="ARBA" id="ARBA00025579"/>
    </source>
</evidence>
<feature type="transmembrane region" description="Helical" evidence="13">
    <location>
        <begin position="140"/>
        <end position="160"/>
    </location>
</feature>
<feature type="transmembrane region" description="Helical" evidence="13">
    <location>
        <begin position="20"/>
        <end position="46"/>
    </location>
</feature>
<name>A0A0P7THV7_SCLFO</name>
<keyword evidence="7 13" id="KW-0472">Membrane</keyword>
<feature type="transmembrane region" description="Helical" evidence="13">
    <location>
        <begin position="280"/>
        <end position="304"/>
    </location>
</feature>
<evidence type="ECO:0000256" key="7">
    <source>
        <dbReference type="ARBA" id="ARBA00023136"/>
    </source>
</evidence>
<evidence type="ECO:0000313" key="15">
    <source>
        <dbReference type="EMBL" id="KPP57042.1"/>
    </source>
</evidence>
<feature type="transmembrane region" description="Helical" evidence="13">
    <location>
        <begin position="58"/>
        <end position="85"/>
    </location>
</feature>
<evidence type="ECO:0000256" key="4">
    <source>
        <dbReference type="ARBA" id="ARBA00022692"/>
    </source>
</evidence>
<keyword evidence="4 12" id="KW-0812">Transmembrane</keyword>
<keyword evidence="6 12" id="KW-0297">G-protein coupled receptor</keyword>
<dbReference type="SUPFAM" id="SSF81321">
    <property type="entry name" value="Family A G protein-coupled receptor-like"/>
    <property type="match status" value="1"/>
</dbReference>
<keyword evidence="5 13" id="KW-1133">Transmembrane helix</keyword>
<evidence type="ECO:0000256" key="12">
    <source>
        <dbReference type="RuleBase" id="RU000688"/>
    </source>
</evidence>
<evidence type="ECO:0000259" key="14">
    <source>
        <dbReference type="PROSITE" id="PS50262"/>
    </source>
</evidence>
<dbReference type="PANTHER" id="PTHR24230">
    <property type="entry name" value="G-PROTEIN COUPLED RECEPTOR"/>
    <property type="match status" value="1"/>
</dbReference>
<comment type="similarity">
    <text evidence="12">Belongs to the G-protein coupled receptor 1 family.</text>
</comment>